<name>A0A243CVP1_BACTU</name>
<dbReference type="EMBL" id="NFDQ01000068">
    <property type="protein sequence ID" value="OTY74149.1"/>
    <property type="molecule type" value="Genomic_DNA"/>
</dbReference>
<organism evidence="3 5">
    <name type="scientific">Bacillus thuringiensis serovar vazensis</name>
    <dbReference type="NCBI Taxonomy" id="180867"/>
    <lineage>
        <taxon>Bacteria</taxon>
        <taxon>Bacillati</taxon>
        <taxon>Bacillota</taxon>
        <taxon>Bacilli</taxon>
        <taxon>Bacillales</taxon>
        <taxon>Bacillaceae</taxon>
        <taxon>Bacillus</taxon>
        <taxon>Bacillus cereus group</taxon>
    </lineage>
</organism>
<reference evidence="3 5" key="1">
    <citation type="submission" date="2016-10" db="EMBL/GenBank/DDBJ databases">
        <title>Comparative genomics of Bacillus thuringiensis reveals a path to pathogens against multiple invertebrate hosts.</title>
        <authorList>
            <person name="Zheng J."/>
            <person name="Gao Q."/>
            <person name="Liu H."/>
            <person name="Peng D."/>
            <person name="Ruan L."/>
            <person name="Sun M."/>
        </authorList>
    </citation>
    <scope>NUCLEOTIDE SEQUENCE [LARGE SCALE GENOMIC DNA]</scope>
    <source>
        <strain evidence="3">BGSC 4CE1</strain>
    </source>
</reference>
<evidence type="ECO:0000313" key="4">
    <source>
        <dbReference type="EMBL" id="OTY74998.1"/>
    </source>
</evidence>
<evidence type="ECO:0000313" key="1">
    <source>
        <dbReference type="EMBL" id="OTY74149.1"/>
    </source>
</evidence>
<sequence length="80" mass="9784">MNKMKHQRLCECKNCKRKYVENQLCQLLKRGDRILVRSFGERLQKAGIYLLMKDNFLLWFDEKYELNHTSLQGIHIERLR</sequence>
<evidence type="ECO:0000313" key="3">
    <source>
        <dbReference type="EMBL" id="OTY74984.1"/>
    </source>
</evidence>
<dbReference type="EMBL" id="NFDQ01000060">
    <property type="protein sequence ID" value="OTY74998.1"/>
    <property type="molecule type" value="Genomic_DNA"/>
</dbReference>
<dbReference type="AlphaFoldDB" id="A0A243CVP1"/>
<proteinExistence type="predicted"/>
<protein>
    <submittedName>
        <fullName evidence="3">Uncharacterized protein</fullName>
    </submittedName>
</protein>
<dbReference type="EMBL" id="NFDQ01000061">
    <property type="protein sequence ID" value="OTY74984.1"/>
    <property type="molecule type" value="Genomic_DNA"/>
</dbReference>
<gene>
    <name evidence="4" type="ORF">BK749_14640</name>
    <name evidence="3" type="ORF">BK749_14675</name>
    <name evidence="2" type="ORF">BK749_15920</name>
    <name evidence="1" type="ORF">BK749_15995</name>
</gene>
<evidence type="ECO:0000313" key="5">
    <source>
        <dbReference type="Proteomes" id="UP000194911"/>
    </source>
</evidence>
<accession>A0A243CVP1</accession>
<comment type="caution">
    <text evidence="3">The sequence shown here is derived from an EMBL/GenBank/DDBJ whole genome shotgun (WGS) entry which is preliminary data.</text>
</comment>
<dbReference type="Proteomes" id="UP000194911">
    <property type="component" value="Unassembled WGS sequence"/>
</dbReference>
<evidence type="ECO:0000313" key="2">
    <source>
        <dbReference type="EMBL" id="OTY74276.1"/>
    </source>
</evidence>
<dbReference type="EMBL" id="NFDQ01000067">
    <property type="protein sequence ID" value="OTY74276.1"/>
    <property type="molecule type" value="Genomic_DNA"/>
</dbReference>